<name>A0ABP4ZSV3_9MICO</name>
<evidence type="ECO:0000313" key="2">
    <source>
        <dbReference type="Proteomes" id="UP001501094"/>
    </source>
</evidence>
<sequence length="329" mass="36564">MNTPATTLEAPAKVTTETVLRPRFEGTNICTWIGFKHVNYLVEEAVLDWLRQNEWPSRRLFEEAGVGVDLVGIKTRILHALHIDDEVRLTVKASVGENGVVAKVTAMVDRDGHEVKAVTSTVTVQLREEDRHGDGASGVPGFLLPAVVPQITSIVPVPANVPADAVGELKTIGRGGVSSEVDARLRSGDRPAVVWSWRIPYPYCHHTTRMQMSGFLRQMEEVVDLFLEERQASIRTLLDEQNWIPVVPNSNIELTGEAIMEEQLITVFEVLHDFKGVTYTSAMTCYVVRGDELVPVATGEITHGYAVINDRRDWSLVDFDERLLTAVRG</sequence>
<dbReference type="EMBL" id="BAAANL010000005">
    <property type="protein sequence ID" value="GAA1866448.1"/>
    <property type="molecule type" value="Genomic_DNA"/>
</dbReference>
<proteinExistence type="predicted"/>
<protein>
    <recommendedName>
        <fullName evidence="3">Acyl-CoA thioesterase FadM</fullName>
    </recommendedName>
</protein>
<accession>A0ABP4ZSV3</accession>
<evidence type="ECO:0008006" key="3">
    <source>
        <dbReference type="Google" id="ProtNLM"/>
    </source>
</evidence>
<gene>
    <name evidence="1" type="ORF">GCM10009751_25740</name>
</gene>
<dbReference type="RefSeq" id="WP_344103460.1">
    <property type="nucleotide sequence ID" value="NZ_BAAANL010000005.1"/>
</dbReference>
<evidence type="ECO:0000313" key="1">
    <source>
        <dbReference type="EMBL" id="GAA1866448.1"/>
    </source>
</evidence>
<comment type="caution">
    <text evidence="1">The sequence shown here is derived from an EMBL/GenBank/DDBJ whole genome shotgun (WGS) entry which is preliminary data.</text>
</comment>
<reference evidence="2" key="1">
    <citation type="journal article" date="2019" name="Int. J. Syst. Evol. Microbiol.">
        <title>The Global Catalogue of Microorganisms (GCM) 10K type strain sequencing project: providing services to taxonomists for standard genome sequencing and annotation.</title>
        <authorList>
            <consortium name="The Broad Institute Genomics Platform"/>
            <consortium name="The Broad Institute Genome Sequencing Center for Infectious Disease"/>
            <person name="Wu L."/>
            <person name="Ma J."/>
        </authorList>
    </citation>
    <scope>NUCLEOTIDE SEQUENCE [LARGE SCALE GENOMIC DNA]</scope>
    <source>
        <strain evidence="2">JCM 14326</strain>
    </source>
</reference>
<keyword evidence="2" id="KW-1185">Reference proteome</keyword>
<dbReference type="Proteomes" id="UP001501094">
    <property type="component" value="Unassembled WGS sequence"/>
</dbReference>
<organism evidence="1 2">
    <name type="scientific">Myceligenerans crystallogenes</name>
    <dbReference type="NCBI Taxonomy" id="316335"/>
    <lineage>
        <taxon>Bacteria</taxon>
        <taxon>Bacillati</taxon>
        <taxon>Actinomycetota</taxon>
        <taxon>Actinomycetes</taxon>
        <taxon>Micrococcales</taxon>
        <taxon>Promicromonosporaceae</taxon>
        <taxon>Myceligenerans</taxon>
    </lineage>
</organism>